<evidence type="ECO:0000313" key="8">
    <source>
        <dbReference type="EMBL" id="EEC00541.1"/>
    </source>
</evidence>
<keyword evidence="4" id="KW-0862">Zinc</keyword>
<keyword evidence="6" id="KW-1133">Transmembrane helix</keyword>
<dbReference type="VEuPathDB" id="VectorBase:ISCW000727"/>
<evidence type="ECO:0000256" key="2">
    <source>
        <dbReference type="ARBA" id="ARBA00022737"/>
    </source>
</evidence>
<dbReference type="VEuPathDB" id="VectorBase:ISCP_031344"/>
<feature type="domain" description="C2H2-type" evidence="7">
    <location>
        <begin position="70"/>
        <end position="97"/>
    </location>
</feature>
<evidence type="ECO:0000256" key="5">
    <source>
        <dbReference type="PROSITE-ProRule" id="PRU00042"/>
    </source>
</evidence>
<gene>
    <name evidence="8" type="ORF">IscW_ISCW000727</name>
</gene>
<keyword evidence="3 5" id="KW-0863">Zinc-finger</keyword>
<keyword evidence="6" id="KW-0812">Transmembrane</keyword>
<dbReference type="EMBL" id="ABJB011025493">
    <property type="status" value="NOT_ANNOTATED_CDS"/>
    <property type="molecule type" value="Genomic_DNA"/>
</dbReference>
<evidence type="ECO:0000256" key="1">
    <source>
        <dbReference type="ARBA" id="ARBA00022723"/>
    </source>
</evidence>
<evidence type="ECO:0000259" key="7">
    <source>
        <dbReference type="PROSITE" id="PS50157"/>
    </source>
</evidence>
<evidence type="ECO:0000256" key="6">
    <source>
        <dbReference type="SAM" id="Phobius"/>
    </source>
</evidence>
<dbReference type="Gene3D" id="3.30.160.60">
    <property type="entry name" value="Classic Zinc Finger"/>
    <property type="match status" value="3"/>
</dbReference>
<dbReference type="PROSITE" id="PS50157">
    <property type="entry name" value="ZINC_FINGER_C2H2_2"/>
    <property type="match status" value="4"/>
</dbReference>
<dbReference type="EMBL" id="ABJB010197578">
    <property type="status" value="NOT_ANNOTATED_CDS"/>
    <property type="molecule type" value="Genomic_DNA"/>
</dbReference>
<dbReference type="SUPFAM" id="SSF57667">
    <property type="entry name" value="beta-beta-alpha zinc fingers"/>
    <property type="match status" value="1"/>
</dbReference>
<keyword evidence="1" id="KW-0479">Metal-binding</keyword>
<keyword evidence="2" id="KW-0677">Repeat</keyword>
<dbReference type="InterPro" id="IPR013087">
    <property type="entry name" value="Znf_C2H2_type"/>
</dbReference>
<dbReference type="InterPro" id="IPR036236">
    <property type="entry name" value="Znf_C2H2_sf"/>
</dbReference>
<dbReference type="EMBL" id="DS617951">
    <property type="protein sequence ID" value="EEC00541.1"/>
    <property type="molecule type" value="Genomic_DNA"/>
</dbReference>
<dbReference type="HOGENOM" id="CLU_002678_42_11_1"/>
<reference evidence="9" key="2">
    <citation type="submission" date="2020-05" db="UniProtKB">
        <authorList>
            <consortium name="EnsemblMetazoa"/>
        </authorList>
    </citation>
    <scope>IDENTIFICATION</scope>
    <source>
        <strain evidence="9">wikel</strain>
    </source>
</reference>
<protein>
    <submittedName>
        <fullName evidence="8 9">Zinc finger protein, putative</fullName>
    </submittedName>
</protein>
<dbReference type="FunFam" id="3.30.160.60:FF:000446">
    <property type="entry name" value="Zinc finger protein"/>
    <property type="match status" value="1"/>
</dbReference>
<evidence type="ECO:0000256" key="3">
    <source>
        <dbReference type="ARBA" id="ARBA00022771"/>
    </source>
</evidence>
<accession>B7P1R9</accession>
<dbReference type="Proteomes" id="UP000001555">
    <property type="component" value="Unassembled WGS sequence"/>
</dbReference>
<feature type="domain" description="C2H2-type" evidence="7">
    <location>
        <begin position="42"/>
        <end position="69"/>
    </location>
</feature>
<dbReference type="FunFam" id="3.30.160.60:FF:000295">
    <property type="entry name" value="zinc finger protein 19"/>
    <property type="match status" value="1"/>
</dbReference>
<keyword evidence="6" id="KW-0472">Membrane</keyword>
<reference evidence="8 10" key="1">
    <citation type="submission" date="2008-03" db="EMBL/GenBank/DDBJ databases">
        <title>Annotation of Ixodes scapularis.</title>
        <authorList>
            <consortium name="Ixodes scapularis Genome Project Consortium"/>
            <person name="Caler E."/>
            <person name="Hannick L.I."/>
            <person name="Bidwell S."/>
            <person name="Joardar V."/>
            <person name="Thiagarajan M."/>
            <person name="Amedeo P."/>
            <person name="Galinsky K.J."/>
            <person name="Schobel S."/>
            <person name="Inman J."/>
            <person name="Hostetler J."/>
            <person name="Miller J."/>
            <person name="Hammond M."/>
            <person name="Megy K."/>
            <person name="Lawson D."/>
            <person name="Kodira C."/>
            <person name="Sutton G."/>
            <person name="Meyer J."/>
            <person name="Hill C.A."/>
            <person name="Birren B."/>
            <person name="Nene V."/>
            <person name="Collins F."/>
            <person name="Alarcon-Chaidez F."/>
            <person name="Wikel S."/>
            <person name="Strausberg R."/>
        </authorList>
    </citation>
    <scope>NUCLEOTIDE SEQUENCE [LARGE SCALE GENOMIC DNA]</scope>
    <source>
        <strain evidence="10">Wikel</strain>
        <strain evidence="8">Wikel colony</strain>
    </source>
</reference>
<feature type="domain" description="C2H2-type" evidence="7">
    <location>
        <begin position="17"/>
        <end position="45"/>
    </location>
</feature>
<dbReference type="PANTHER" id="PTHR23226">
    <property type="entry name" value="ZINC FINGER AND SCAN DOMAIN-CONTAINING"/>
    <property type="match status" value="1"/>
</dbReference>
<dbReference type="SMART" id="SM00355">
    <property type="entry name" value="ZnF_C2H2"/>
    <property type="match status" value="4"/>
</dbReference>
<feature type="domain" description="C2H2-type" evidence="7">
    <location>
        <begin position="98"/>
        <end position="125"/>
    </location>
</feature>
<sequence length="127" mass="14527">MFTELGTVLGTAADGVISCVTCAAFFSSWSLLQDHRRLVHKHECSYCPYSSYCRVRVVLHERTHTGERPFRCQSCGKAFSQKSQLTVHQAIHAGVKRFKCHVCGKEFIHKRSFTRHRGVHFSRMPAE</sequence>
<dbReference type="InParanoid" id="B7P1R9"/>
<dbReference type="AlphaFoldDB" id="B7P1R9"/>
<feature type="transmembrane region" description="Helical" evidence="6">
    <location>
        <begin position="12"/>
        <end position="32"/>
    </location>
</feature>
<evidence type="ECO:0000256" key="4">
    <source>
        <dbReference type="ARBA" id="ARBA00022833"/>
    </source>
</evidence>
<dbReference type="GO" id="GO:0008270">
    <property type="term" value="F:zinc ion binding"/>
    <property type="evidence" value="ECO:0007669"/>
    <property type="project" value="UniProtKB-KW"/>
</dbReference>
<proteinExistence type="predicted"/>
<evidence type="ECO:0000313" key="9">
    <source>
        <dbReference type="EnsemblMetazoa" id="ISCW000727-PA"/>
    </source>
</evidence>
<organism>
    <name type="scientific">Ixodes scapularis</name>
    <name type="common">Black-legged tick</name>
    <name type="synonym">Deer tick</name>
    <dbReference type="NCBI Taxonomy" id="6945"/>
    <lineage>
        <taxon>Eukaryota</taxon>
        <taxon>Metazoa</taxon>
        <taxon>Ecdysozoa</taxon>
        <taxon>Arthropoda</taxon>
        <taxon>Chelicerata</taxon>
        <taxon>Arachnida</taxon>
        <taxon>Acari</taxon>
        <taxon>Parasitiformes</taxon>
        <taxon>Ixodida</taxon>
        <taxon>Ixodoidea</taxon>
        <taxon>Ixodidae</taxon>
        <taxon>Ixodinae</taxon>
        <taxon>Ixodes</taxon>
    </lineage>
</organism>
<dbReference type="PaxDb" id="6945-B7P1R9"/>
<dbReference type="GO" id="GO:0005634">
    <property type="term" value="C:nucleus"/>
    <property type="evidence" value="ECO:0007669"/>
    <property type="project" value="UniProtKB-ARBA"/>
</dbReference>
<dbReference type="Pfam" id="PF00096">
    <property type="entry name" value="zf-C2H2"/>
    <property type="match status" value="3"/>
</dbReference>
<dbReference type="EnsemblMetazoa" id="ISCW000727-RA">
    <property type="protein sequence ID" value="ISCW000727-PA"/>
    <property type="gene ID" value="ISCW000727"/>
</dbReference>
<dbReference type="PROSITE" id="PS00028">
    <property type="entry name" value="ZINC_FINGER_C2H2_1"/>
    <property type="match status" value="3"/>
</dbReference>
<evidence type="ECO:0000313" key="10">
    <source>
        <dbReference type="Proteomes" id="UP000001555"/>
    </source>
</evidence>
<dbReference type="OrthoDB" id="6512111at2759"/>
<name>B7P1R9_IXOSC</name>
<keyword evidence="10" id="KW-1185">Reference proteome</keyword>
<dbReference type="VEuPathDB" id="VectorBase:ISCI000727"/>
<dbReference type="STRING" id="6945.B7P1R9"/>